<evidence type="ECO:0000256" key="6">
    <source>
        <dbReference type="ARBA" id="ARBA00022692"/>
    </source>
</evidence>
<sequence length="52" mass="6480">MPQMAPMSWMILFFTFSLTFTVFMNLNYYSLIYNNLELKKKIKNIKSYNWKW</sequence>
<organism evidence="14">
    <name type="scientific">Agrilinae sp. 2 ACP-2013</name>
    <dbReference type="NCBI Taxonomy" id="1434405"/>
    <lineage>
        <taxon>Eukaryota</taxon>
        <taxon>Metazoa</taxon>
        <taxon>Ecdysozoa</taxon>
        <taxon>Arthropoda</taxon>
        <taxon>Hexapoda</taxon>
        <taxon>Insecta</taxon>
        <taxon>Pterygota</taxon>
        <taxon>Neoptera</taxon>
        <taxon>Endopterygota</taxon>
        <taxon>Coleoptera</taxon>
        <taxon>Polyphaga</taxon>
        <taxon>Elateriformia</taxon>
        <taxon>Buprestoidea</taxon>
        <taxon>Buprestidae</taxon>
        <taxon>Agrilinae</taxon>
    </lineage>
</organism>
<evidence type="ECO:0000256" key="2">
    <source>
        <dbReference type="ARBA" id="ARBA00008892"/>
    </source>
</evidence>
<evidence type="ECO:0000256" key="7">
    <source>
        <dbReference type="ARBA" id="ARBA00022781"/>
    </source>
</evidence>
<keyword evidence="7 12" id="KW-0375">Hydrogen ion transport</keyword>
<feature type="transmembrane region" description="Helical" evidence="13">
    <location>
        <begin position="6"/>
        <end position="31"/>
    </location>
</feature>
<comment type="subunit">
    <text evidence="3">F-type ATPases have 2 components, CF(1) - the catalytic core - and CF(0) - the membrane proton channel.</text>
</comment>
<keyword evidence="10 12" id="KW-0496">Mitochondrion</keyword>
<keyword evidence="9 12" id="KW-0406">Ion transport</keyword>
<dbReference type="GO" id="GO:0031966">
    <property type="term" value="C:mitochondrial membrane"/>
    <property type="evidence" value="ECO:0007669"/>
    <property type="project" value="UniProtKB-SubCell"/>
</dbReference>
<keyword evidence="4 12" id="KW-0813">Transport</keyword>
<dbReference type="GO" id="GO:0015078">
    <property type="term" value="F:proton transmembrane transporter activity"/>
    <property type="evidence" value="ECO:0007669"/>
    <property type="project" value="InterPro"/>
</dbReference>
<evidence type="ECO:0000256" key="8">
    <source>
        <dbReference type="ARBA" id="ARBA00022989"/>
    </source>
</evidence>
<geneLocation type="mitochondrion" evidence="14"/>
<evidence type="ECO:0000256" key="10">
    <source>
        <dbReference type="ARBA" id="ARBA00023128"/>
    </source>
</evidence>
<comment type="similarity">
    <text evidence="2 12">Belongs to the ATPase protein 8 family.</text>
</comment>
<dbReference type="GO" id="GO:0015986">
    <property type="term" value="P:proton motive force-driven ATP synthesis"/>
    <property type="evidence" value="ECO:0007669"/>
    <property type="project" value="InterPro"/>
</dbReference>
<keyword evidence="8 13" id="KW-1133">Transmembrane helix</keyword>
<dbReference type="EMBL" id="MH923245">
    <property type="protein sequence ID" value="AYU71334.1"/>
    <property type="molecule type" value="Genomic_DNA"/>
</dbReference>
<evidence type="ECO:0000256" key="9">
    <source>
        <dbReference type="ARBA" id="ARBA00023065"/>
    </source>
</evidence>
<comment type="subcellular location">
    <subcellularLocation>
        <location evidence="1 12">Mitochondrion membrane</location>
        <topology evidence="1 12">Single-pass membrane protein</topology>
    </subcellularLocation>
</comment>
<evidence type="ECO:0000256" key="4">
    <source>
        <dbReference type="ARBA" id="ARBA00022448"/>
    </source>
</evidence>
<keyword evidence="11 13" id="KW-0472">Membrane</keyword>
<keyword evidence="5 12" id="KW-0138">CF(0)</keyword>
<dbReference type="InterPro" id="IPR001421">
    <property type="entry name" value="ATP8_metazoa"/>
</dbReference>
<accession>A0A3G4RY89</accession>
<name>A0A3G4RY89_9COLE</name>
<gene>
    <name evidence="14" type="primary">atp8</name>
</gene>
<protein>
    <recommendedName>
        <fullName evidence="12">ATP synthase complex subunit 8</fullName>
    </recommendedName>
</protein>
<evidence type="ECO:0000256" key="1">
    <source>
        <dbReference type="ARBA" id="ARBA00004304"/>
    </source>
</evidence>
<keyword evidence="6 12" id="KW-0812">Transmembrane</keyword>
<dbReference type="GO" id="GO:0045259">
    <property type="term" value="C:proton-transporting ATP synthase complex"/>
    <property type="evidence" value="ECO:0007669"/>
    <property type="project" value="UniProtKB-KW"/>
</dbReference>
<proteinExistence type="inferred from homology"/>
<evidence type="ECO:0000256" key="3">
    <source>
        <dbReference type="ARBA" id="ARBA00011291"/>
    </source>
</evidence>
<evidence type="ECO:0000256" key="5">
    <source>
        <dbReference type="ARBA" id="ARBA00022547"/>
    </source>
</evidence>
<reference evidence="14" key="1">
    <citation type="journal article" date="2015" name="Mol. Biol. Evol.">
        <title>Soup to Tree: The Phylogeny of Beetles Inferred by Mitochondrial Metagenomics of a Bornean Rainforest Sample.</title>
        <authorList>
            <person name="Crampton-Platt A."/>
            <person name="Timmermans M.J."/>
            <person name="Gimmel M.L."/>
            <person name="Kutty S.N."/>
            <person name="Cockerill T.D."/>
            <person name="Vun Khen C."/>
            <person name="Vogler A.P."/>
        </authorList>
    </citation>
    <scope>NUCLEOTIDE SEQUENCE</scope>
</reference>
<evidence type="ECO:0000313" key="14">
    <source>
        <dbReference type="EMBL" id="AYU71334.1"/>
    </source>
</evidence>
<evidence type="ECO:0000256" key="11">
    <source>
        <dbReference type="ARBA" id="ARBA00023136"/>
    </source>
</evidence>
<evidence type="ECO:0000256" key="12">
    <source>
        <dbReference type="RuleBase" id="RU003661"/>
    </source>
</evidence>
<dbReference type="AlphaFoldDB" id="A0A3G4RY89"/>
<dbReference type="Pfam" id="PF00895">
    <property type="entry name" value="ATP-synt_8"/>
    <property type="match status" value="1"/>
</dbReference>
<evidence type="ECO:0000256" key="13">
    <source>
        <dbReference type="SAM" id="Phobius"/>
    </source>
</evidence>
<reference evidence="14" key="2">
    <citation type="submission" date="2018-09" db="EMBL/GenBank/DDBJ databases">
        <authorList>
            <person name="James G."/>
        </authorList>
    </citation>
    <scope>NUCLEOTIDE SEQUENCE</scope>
</reference>